<evidence type="ECO:0000313" key="1">
    <source>
        <dbReference type="EMBL" id="OME91664.1"/>
    </source>
</evidence>
<reference evidence="1 2" key="1">
    <citation type="submission" date="2016-11" db="EMBL/GenBank/DDBJ databases">
        <title>Paenibacillus species isolates.</title>
        <authorList>
            <person name="Beno S.M."/>
        </authorList>
    </citation>
    <scope>NUCLEOTIDE SEQUENCE [LARGE SCALE GENOMIC DNA]</scope>
    <source>
        <strain evidence="1 2">FSL F4-0100</strain>
    </source>
</reference>
<dbReference type="STRING" id="1401.BK123_19655"/>
<sequence>MGSLEASPTWNMKAVGSYKLKHGTFALELIEIFIKLFASKKRKGYNETGTNILILYVDTTNFP</sequence>
<evidence type="ECO:0000313" key="2">
    <source>
        <dbReference type="Proteomes" id="UP000187074"/>
    </source>
</evidence>
<comment type="caution">
    <text evidence="1">The sequence shown here is derived from an EMBL/GenBank/DDBJ whole genome shotgun (WGS) entry which is preliminary data.</text>
</comment>
<organism evidence="1 2">
    <name type="scientific">Paenibacillus lautus</name>
    <name type="common">Bacillus lautus</name>
    <dbReference type="NCBI Taxonomy" id="1401"/>
    <lineage>
        <taxon>Bacteria</taxon>
        <taxon>Bacillati</taxon>
        <taxon>Bacillota</taxon>
        <taxon>Bacilli</taxon>
        <taxon>Bacillales</taxon>
        <taxon>Paenibacillaceae</taxon>
        <taxon>Paenibacillus</taxon>
    </lineage>
</organism>
<proteinExistence type="predicted"/>
<name>A0A1R1B033_PAELA</name>
<dbReference type="AlphaFoldDB" id="A0A1R1B033"/>
<gene>
    <name evidence="1" type="ORF">BK123_19655</name>
</gene>
<dbReference type="Proteomes" id="UP000187074">
    <property type="component" value="Unassembled WGS sequence"/>
</dbReference>
<dbReference type="EMBL" id="MRTF01000006">
    <property type="protein sequence ID" value="OME91664.1"/>
    <property type="molecule type" value="Genomic_DNA"/>
</dbReference>
<accession>A0A1R1B033</accession>
<protein>
    <submittedName>
        <fullName evidence="1">Uncharacterized protein</fullName>
    </submittedName>
</protein>